<comment type="caution">
    <text evidence="1">The sequence shown here is derived from an EMBL/GenBank/DDBJ whole genome shotgun (WGS) entry which is preliminary data.</text>
</comment>
<sequence length="256" mass="30103">MPPVISDESDSDKEMDDLSVLDDLQDEEEEIAGISEEEDYNLEDPDEIDDDLELKEDDDEPIVPVSYSKQPPRSKRRVTYYEEDEMNDENEEEDEVNESDILENTPETTIIKNQRPEDLDPDLILTDEETEYNPENHQNRLTERQRKAQDSNFIELGNGKKQKLKKETEEEAAVRKAENARRRNDYKNKQLEEEKRDTLNKLLKRRATKVRDIEEENKDDKHLLKPRRPVRGHPALSRYINNTTQLNGNSTLSYNV</sequence>
<reference evidence="1" key="1">
    <citation type="submission" date="2022-06" db="EMBL/GenBank/DDBJ databases">
        <authorList>
            <person name="Legras J.-L."/>
            <person name="Devillers H."/>
            <person name="Grondin C."/>
        </authorList>
    </citation>
    <scope>NUCLEOTIDE SEQUENCE</scope>
    <source>
        <strain evidence="1">CLIB 1444</strain>
    </source>
</reference>
<accession>A0ACA9Y9Z2</accession>
<organism evidence="1 2">
    <name type="scientific">[Candida] jaroonii</name>
    <dbReference type="NCBI Taxonomy" id="467808"/>
    <lineage>
        <taxon>Eukaryota</taxon>
        <taxon>Fungi</taxon>
        <taxon>Dikarya</taxon>
        <taxon>Ascomycota</taxon>
        <taxon>Saccharomycotina</taxon>
        <taxon>Pichiomycetes</taxon>
        <taxon>Debaryomycetaceae</taxon>
        <taxon>Yamadazyma</taxon>
    </lineage>
</organism>
<protein>
    <submittedName>
        <fullName evidence="1">Uncharacterized protein</fullName>
    </submittedName>
</protein>
<dbReference type="Proteomes" id="UP001152531">
    <property type="component" value="Unassembled WGS sequence"/>
</dbReference>
<proteinExistence type="predicted"/>
<name>A0ACA9Y9Z2_9ASCO</name>
<gene>
    <name evidence="1" type="ORF">CLIB1444_07S00892</name>
</gene>
<evidence type="ECO:0000313" key="1">
    <source>
        <dbReference type="EMBL" id="CAH6721719.1"/>
    </source>
</evidence>
<dbReference type="EMBL" id="CALSDN010000007">
    <property type="protein sequence ID" value="CAH6721719.1"/>
    <property type="molecule type" value="Genomic_DNA"/>
</dbReference>
<keyword evidence="2" id="KW-1185">Reference proteome</keyword>
<evidence type="ECO:0000313" key="2">
    <source>
        <dbReference type="Proteomes" id="UP001152531"/>
    </source>
</evidence>